<dbReference type="SUPFAM" id="SSF56112">
    <property type="entry name" value="Protein kinase-like (PK-like)"/>
    <property type="match status" value="1"/>
</dbReference>
<dbReference type="Proteomes" id="UP000095280">
    <property type="component" value="Unplaced"/>
</dbReference>
<dbReference type="GO" id="GO:0004674">
    <property type="term" value="F:protein serine/threonine kinase activity"/>
    <property type="evidence" value="ECO:0007669"/>
    <property type="project" value="UniProtKB-KW"/>
</dbReference>
<dbReference type="InterPro" id="IPR008271">
    <property type="entry name" value="Ser/Thr_kinase_AS"/>
</dbReference>
<dbReference type="GO" id="GO:0005524">
    <property type="term" value="F:ATP binding"/>
    <property type="evidence" value="ECO:0007669"/>
    <property type="project" value="UniProtKB-KW"/>
</dbReference>
<keyword evidence="5" id="KW-0067">ATP-binding</keyword>
<dbReference type="InterPro" id="IPR011009">
    <property type="entry name" value="Kinase-like_dom_sf"/>
</dbReference>
<evidence type="ECO:0000256" key="4">
    <source>
        <dbReference type="ARBA" id="ARBA00022777"/>
    </source>
</evidence>
<evidence type="ECO:0000256" key="5">
    <source>
        <dbReference type="ARBA" id="ARBA00022840"/>
    </source>
</evidence>
<keyword evidence="7" id="KW-1185">Reference proteome</keyword>
<keyword evidence="1" id="KW-0723">Serine/threonine-protein kinase</keyword>
<sequence>WWRTRATNLVGAVWSRQRSGPLLSGQQAEFLAARAAAAFRRCSPPPAALPVVSGTMKPDYQQCADGGCHKPGHPPRHPSVPEPRSFRLRLPSQRADGHYVVLKVVSAPFRPNQPDQASSVSEANRREVELMQAMRHRNIVQFYTAQLVPGSLVICMEYIHGENLRLYRQRLGSLAESLIVNYLSQICHGLNYVHSQNVCHRDVKCENIMLQLSTGLVKIIDFGLSKKIHATEVYHSGVGTLLWMAPEVLLFAEDPTRRRRRYDPKAADVYSLGCSLHELCTGVPPLYSEEGPGFLKCLYHAKRTDEPLPRTPCCAAA</sequence>
<dbReference type="InterPro" id="IPR000719">
    <property type="entry name" value="Prot_kinase_dom"/>
</dbReference>
<dbReference type="PANTHER" id="PTHR11584:SF369">
    <property type="entry name" value="MITOGEN-ACTIVATED PROTEIN KINASE KINASE KINASE 19-RELATED"/>
    <property type="match status" value="1"/>
</dbReference>
<dbReference type="AlphaFoldDB" id="A0A1I8FCI3"/>
<evidence type="ECO:0000256" key="3">
    <source>
        <dbReference type="ARBA" id="ARBA00022741"/>
    </source>
</evidence>
<dbReference type="Gene3D" id="1.10.510.10">
    <property type="entry name" value="Transferase(Phosphotransferase) domain 1"/>
    <property type="match status" value="1"/>
</dbReference>
<dbReference type="CDD" id="cd14014">
    <property type="entry name" value="STKc_PknB_like"/>
    <property type="match status" value="1"/>
</dbReference>
<keyword evidence="4" id="KW-0418">Kinase</keyword>
<reference evidence="8" key="1">
    <citation type="submission" date="2016-11" db="UniProtKB">
        <authorList>
            <consortium name="WormBaseParasite"/>
        </authorList>
    </citation>
    <scope>IDENTIFICATION</scope>
</reference>
<dbReference type="PROSITE" id="PS50011">
    <property type="entry name" value="PROTEIN_KINASE_DOM"/>
    <property type="match status" value="1"/>
</dbReference>
<feature type="domain" description="Protein kinase" evidence="6">
    <location>
        <begin position="16"/>
        <end position="317"/>
    </location>
</feature>
<accession>A0A1I8FCI3</accession>
<protein>
    <submittedName>
        <fullName evidence="8">Protein kinase domain-containing protein</fullName>
    </submittedName>
</protein>
<dbReference type="PANTHER" id="PTHR11584">
    <property type="entry name" value="SERINE/THREONINE PROTEIN KINASE"/>
    <property type="match status" value="1"/>
</dbReference>
<keyword evidence="3" id="KW-0547">Nucleotide-binding</keyword>
<evidence type="ECO:0000256" key="2">
    <source>
        <dbReference type="ARBA" id="ARBA00022679"/>
    </source>
</evidence>
<keyword evidence="2" id="KW-0808">Transferase</keyword>
<proteinExistence type="predicted"/>
<organism evidence="7 8">
    <name type="scientific">Macrostomum lignano</name>
    <dbReference type="NCBI Taxonomy" id="282301"/>
    <lineage>
        <taxon>Eukaryota</taxon>
        <taxon>Metazoa</taxon>
        <taxon>Spiralia</taxon>
        <taxon>Lophotrochozoa</taxon>
        <taxon>Platyhelminthes</taxon>
        <taxon>Rhabditophora</taxon>
        <taxon>Macrostomorpha</taxon>
        <taxon>Macrostomida</taxon>
        <taxon>Macrostomidae</taxon>
        <taxon>Macrostomum</taxon>
    </lineage>
</organism>
<evidence type="ECO:0000313" key="8">
    <source>
        <dbReference type="WBParaSite" id="maker-unitig_29163-snap-gene-0.1-mRNA-1"/>
    </source>
</evidence>
<dbReference type="SMART" id="SM00220">
    <property type="entry name" value="S_TKc"/>
    <property type="match status" value="1"/>
</dbReference>
<dbReference type="Pfam" id="PF00069">
    <property type="entry name" value="Pkinase"/>
    <property type="match status" value="1"/>
</dbReference>
<evidence type="ECO:0000256" key="1">
    <source>
        <dbReference type="ARBA" id="ARBA00022527"/>
    </source>
</evidence>
<name>A0A1I8FCI3_9PLAT</name>
<evidence type="ECO:0000313" key="7">
    <source>
        <dbReference type="Proteomes" id="UP000095280"/>
    </source>
</evidence>
<evidence type="ECO:0000259" key="6">
    <source>
        <dbReference type="PROSITE" id="PS50011"/>
    </source>
</evidence>
<dbReference type="WBParaSite" id="maker-unitig_29163-snap-gene-0.1-mRNA-1">
    <property type="protein sequence ID" value="maker-unitig_29163-snap-gene-0.1-mRNA-1"/>
    <property type="gene ID" value="maker-unitig_29163-snap-gene-0.1"/>
</dbReference>
<dbReference type="PROSITE" id="PS00108">
    <property type="entry name" value="PROTEIN_KINASE_ST"/>
    <property type="match status" value="1"/>
</dbReference>